<evidence type="ECO:0000256" key="1">
    <source>
        <dbReference type="ARBA" id="ARBA00009437"/>
    </source>
</evidence>
<evidence type="ECO:0000313" key="6">
    <source>
        <dbReference type="EMBL" id="MED1203559.1"/>
    </source>
</evidence>
<name>A0ABU6MGK9_9BACI</name>
<dbReference type="Pfam" id="PF03466">
    <property type="entry name" value="LysR_substrate"/>
    <property type="match status" value="1"/>
</dbReference>
<keyword evidence="3" id="KW-0238">DNA-binding</keyword>
<dbReference type="InterPro" id="IPR036390">
    <property type="entry name" value="WH_DNA-bd_sf"/>
</dbReference>
<dbReference type="PROSITE" id="PS50931">
    <property type="entry name" value="HTH_LYSR"/>
    <property type="match status" value="1"/>
</dbReference>
<organism evidence="6 7">
    <name type="scientific">Heyndrickxia acidicola</name>
    <dbReference type="NCBI Taxonomy" id="209389"/>
    <lineage>
        <taxon>Bacteria</taxon>
        <taxon>Bacillati</taxon>
        <taxon>Bacillota</taxon>
        <taxon>Bacilli</taxon>
        <taxon>Bacillales</taxon>
        <taxon>Bacillaceae</taxon>
        <taxon>Heyndrickxia</taxon>
    </lineage>
</organism>
<protein>
    <submittedName>
        <fullName evidence="6">LysR family transcriptional regulator</fullName>
    </submittedName>
</protein>
<dbReference type="SUPFAM" id="SSF46785">
    <property type="entry name" value="Winged helix' DNA-binding domain"/>
    <property type="match status" value="1"/>
</dbReference>
<comment type="similarity">
    <text evidence="1">Belongs to the LysR transcriptional regulatory family.</text>
</comment>
<evidence type="ECO:0000256" key="4">
    <source>
        <dbReference type="ARBA" id="ARBA00023163"/>
    </source>
</evidence>
<dbReference type="EMBL" id="JARMAB010000013">
    <property type="protein sequence ID" value="MED1203559.1"/>
    <property type="molecule type" value="Genomic_DNA"/>
</dbReference>
<keyword evidence="7" id="KW-1185">Reference proteome</keyword>
<reference evidence="6 7" key="1">
    <citation type="submission" date="2023-03" db="EMBL/GenBank/DDBJ databases">
        <title>Bacillus Genome Sequencing.</title>
        <authorList>
            <person name="Dunlap C."/>
        </authorList>
    </citation>
    <scope>NUCLEOTIDE SEQUENCE [LARGE SCALE GENOMIC DNA]</scope>
    <source>
        <strain evidence="6 7">B-23453</strain>
    </source>
</reference>
<dbReference type="SUPFAM" id="SSF53850">
    <property type="entry name" value="Periplasmic binding protein-like II"/>
    <property type="match status" value="1"/>
</dbReference>
<evidence type="ECO:0000259" key="5">
    <source>
        <dbReference type="PROSITE" id="PS50931"/>
    </source>
</evidence>
<proteinExistence type="inferred from homology"/>
<dbReference type="PANTHER" id="PTHR30419">
    <property type="entry name" value="HTH-TYPE TRANSCRIPTIONAL REGULATOR YBHD"/>
    <property type="match status" value="1"/>
</dbReference>
<dbReference type="RefSeq" id="WP_066271204.1">
    <property type="nucleotide sequence ID" value="NZ_JARMAB010000013.1"/>
</dbReference>
<evidence type="ECO:0000256" key="2">
    <source>
        <dbReference type="ARBA" id="ARBA00023015"/>
    </source>
</evidence>
<dbReference type="Pfam" id="PF00126">
    <property type="entry name" value="HTH_1"/>
    <property type="match status" value="1"/>
</dbReference>
<evidence type="ECO:0000313" key="7">
    <source>
        <dbReference type="Proteomes" id="UP001341444"/>
    </source>
</evidence>
<keyword evidence="2" id="KW-0805">Transcription regulation</keyword>
<dbReference type="InterPro" id="IPR050950">
    <property type="entry name" value="HTH-type_LysR_regulators"/>
</dbReference>
<dbReference type="Gene3D" id="1.10.10.10">
    <property type="entry name" value="Winged helix-like DNA-binding domain superfamily/Winged helix DNA-binding domain"/>
    <property type="match status" value="1"/>
</dbReference>
<comment type="caution">
    <text evidence="6">The sequence shown here is derived from an EMBL/GenBank/DDBJ whole genome shotgun (WGS) entry which is preliminary data.</text>
</comment>
<sequence length="280" mass="31379">MRSEWLEAFYTTAETQSLTKASELLNMSQPALSKQIKNLENDLGANLFTRSTVGVTLTKAGERLLPVCKEILKEWNTVKKEITVEQGLMGITIGAWPSIATSFLPRKLASSKRSDYTLKISHSYLELLEGLKEGKLDVALFDEKGIHHPYFSTFVFSEGFLLYVNKHHPTFGRAETVTFEEIKDEAFVMLLETCDARKIIQDAFSERGANLHITSEIEFGHSILGFIEANIGISILPEIFAKGLSPNIKAIPIEDFDIKRKVSLVARNEQVGKKVLAMLK</sequence>
<feature type="domain" description="HTH lysR-type" evidence="5">
    <location>
        <begin position="1"/>
        <end position="58"/>
    </location>
</feature>
<evidence type="ECO:0000256" key="3">
    <source>
        <dbReference type="ARBA" id="ARBA00023125"/>
    </source>
</evidence>
<dbReference type="Proteomes" id="UP001341444">
    <property type="component" value="Unassembled WGS sequence"/>
</dbReference>
<gene>
    <name evidence="6" type="ORF">P4T90_10785</name>
</gene>
<keyword evidence="4" id="KW-0804">Transcription</keyword>
<dbReference type="InterPro" id="IPR005119">
    <property type="entry name" value="LysR_subst-bd"/>
</dbReference>
<dbReference type="InterPro" id="IPR036388">
    <property type="entry name" value="WH-like_DNA-bd_sf"/>
</dbReference>
<dbReference type="CDD" id="cd05466">
    <property type="entry name" value="PBP2_LTTR_substrate"/>
    <property type="match status" value="1"/>
</dbReference>
<accession>A0ABU6MGK9</accession>
<dbReference type="Gene3D" id="3.40.190.290">
    <property type="match status" value="1"/>
</dbReference>
<dbReference type="InterPro" id="IPR000847">
    <property type="entry name" value="LysR_HTH_N"/>
</dbReference>
<dbReference type="PRINTS" id="PR00039">
    <property type="entry name" value="HTHLYSR"/>
</dbReference>